<feature type="domain" description="HTH luxR-type" evidence="2">
    <location>
        <begin position="445"/>
        <end position="510"/>
    </location>
</feature>
<dbReference type="InterPro" id="IPR036388">
    <property type="entry name" value="WH-like_DNA-bd_sf"/>
</dbReference>
<organism evidence="3 4">
    <name type="scientific">Sinosporangium album</name>
    <dbReference type="NCBI Taxonomy" id="504805"/>
    <lineage>
        <taxon>Bacteria</taxon>
        <taxon>Bacillati</taxon>
        <taxon>Actinomycetota</taxon>
        <taxon>Actinomycetes</taxon>
        <taxon>Streptosporangiales</taxon>
        <taxon>Streptosporangiaceae</taxon>
        <taxon>Sinosporangium</taxon>
    </lineage>
</organism>
<feature type="region of interest" description="Disordered" evidence="1">
    <location>
        <begin position="393"/>
        <end position="452"/>
    </location>
</feature>
<reference evidence="3 4" key="1">
    <citation type="submission" date="2016-10" db="EMBL/GenBank/DDBJ databases">
        <authorList>
            <person name="de Groot N.N."/>
        </authorList>
    </citation>
    <scope>NUCLEOTIDE SEQUENCE [LARGE SCALE GENOMIC DNA]</scope>
    <source>
        <strain evidence="3 4">CPCC 201354</strain>
    </source>
</reference>
<sequence length="534" mass="54869">MQARRPGNLAADITPLIGRAAEVADGVRLLGEARLVTVTGAPGVGKSRVGAQIARLSRRRFPDGVWQIELSSVPAGSCPAALIAAVLGPRDGARPDPRGHAADSRVRAGTPAELTRVVEALRGLRALLVLDTCEHVVEGVALLAEALLRRAPRIGVLATSRRPLGVPGERLLAVPPLPIPEAGGPDASGGDVRAADDAGAQGGAAAPASPAVQLFAERAAAVDPAFAPTPEALPAVADICRRLDGIPLAIELAAARLRSLSAHELLDRLADPFEVLGASRSRLARHRDMRAAIAWSHELCDPAGRALWSALSVFDGPFDLETAERVLPLAAQAVPGASAYGGVAGVLAALVDASVVLREAGDYGMRYRLPFLHAEFARGRAGGGPAVRIRIPEQAPSPERGGGAGGAVPEPGGPPAVDRADRREAASAPGPSTPGPEPAEAAGRPSGAAPPLSPRELQVAELIVEGMTNRQIAVELGIAKRTVDAHVRNILTKASLASRTQVAAWVAERHHGAGEATRVFPAGGGVLGRVRPRA</sequence>
<dbReference type="Gene3D" id="3.40.50.300">
    <property type="entry name" value="P-loop containing nucleotide triphosphate hydrolases"/>
    <property type="match status" value="1"/>
</dbReference>
<dbReference type="InterPro" id="IPR000792">
    <property type="entry name" value="Tscrpt_reg_LuxR_C"/>
</dbReference>
<feature type="compositionally biased region" description="Low complexity" evidence="1">
    <location>
        <begin position="438"/>
        <end position="450"/>
    </location>
</feature>
<dbReference type="PRINTS" id="PR00038">
    <property type="entry name" value="HTHLUXR"/>
</dbReference>
<dbReference type="Proteomes" id="UP000198923">
    <property type="component" value="Unassembled WGS sequence"/>
</dbReference>
<dbReference type="PROSITE" id="PS00622">
    <property type="entry name" value="HTH_LUXR_1"/>
    <property type="match status" value="1"/>
</dbReference>
<dbReference type="OrthoDB" id="3194665at2"/>
<dbReference type="Pfam" id="PF00196">
    <property type="entry name" value="GerE"/>
    <property type="match status" value="1"/>
</dbReference>
<feature type="compositionally biased region" description="Low complexity" evidence="1">
    <location>
        <begin position="188"/>
        <end position="205"/>
    </location>
</feature>
<dbReference type="STRING" id="504805.SAMN05421505_108164"/>
<dbReference type="SUPFAM" id="SSF46894">
    <property type="entry name" value="C-terminal effector domain of the bipartite response regulators"/>
    <property type="match status" value="1"/>
</dbReference>
<protein>
    <submittedName>
        <fullName evidence="3">Predicted ATPase</fullName>
    </submittedName>
</protein>
<evidence type="ECO:0000256" key="1">
    <source>
        <dbReference type="SAM" id="MobiDB-lite"/>
    </source>
</evidence>
<keyword evidence="4" id="KW-1185">Reference proteome</keyword>
<dbReference type="InterPro" id="IPR016032">
    <property type="entry name" value="Sig_transdc_resp-reg_C-effctor"/>
</dbReference>
<dbReference type="EMBL" id="FNCN01000008">
    <property type="protein sequence ID" value="SDG82829.1"/>
    <property type="molecule type" value="Genomic_DNA"/>
</dbReference>
<feature type="region of interest" description="Disordered" evidence="1">
    <location>
        <begin position="177"/>
        <end position="205"/>
    </location>
</feature>
<dbReference type="Gene3D" id="1.10.10.10">
    <property type="entry name" value="Winged helix-like DNA-binding domain superfamily/Winged helix DNA-binding domain"/>
    <property type="match status" value="1"/>
</dbReference>
<dbReference type="GO" id="GO:0006355">
    <property type="term" value="P:regulation of DNA-templated transcription"/>
    <property type="evidence" value="ECO:0007669"/>
    <property type="project" value="InterPro"/>
</dbReference>
<dbReference type="PANTHER" id="PTHR47691:SF3">
    <property type="entry name" value="HTH-TYPE TRANSCRIPTIONAL REGULATOR RV0890C-RELATED"/>
    <property type="match status" value="1"/>
</dbReference>
<dbReference type="PROSITE" id="PS50043">
    <property type="entry name" value="HTH_LUXR_2"/>
    <property type="match status" value="1"/>
</dbReference>
<dbReference type="SMART" id="SM00421">
    <property type="entry name" value="HTH_LUXR"/>
    <property type="match status" value="1"/>
</dbReference>
<evidence type="ECO:0000313" key="3">
    <source>
        <dbReference type="EMBL" id="SDG82829.1"/>
    </source>
</evidence>
<dbReference type="GO" id="GO:0003677">
    <property type="term" value="F:DNA binding"/>
    <property type="evidence" value="ECO:0007669"/>
    <property type="project" value="InterPro"/>
</dbReference>
<dbReference type="CDD" id="cd06170">
    <property type="entry name" value="LuxR_C_like"/>
    <property type="match status" value="1"/>
</dbReference>
<dbReference type="PRINTS" id="PR00364">
    <property type="entry name" value="DISEASERSIST"/>
</dbReference>
<accession>A0A1G7XF50</accession>
<name>A0A1G7XF50_9ACTN</name>
<dbReference type="RefSeq" id="WP_093170245.1">
    <property type="nucleotide sequence ID" value="NZ_FNCN01000008.1"/>
</dbReference>
<evidence type="ECO:0000313" key="4">
    <source>
        <dbReference type="Proteomes" id="UP000198923"/>
    </source>
</evidence>
<gene>
    <name evidence="3" type="ORF">SAMN05421505_108164</name>
</gene>
<proteinExistence type="predicted"/>
<evidence type="ECO:0000259" key="2">
    <source>
        <dbReference type="PROSITE" id="PS50043"/>
    </source>
</evidence>
<dbReference type="InterPro" id="IPR027417">
    <property type="entry name" value="P-loop_NTPase"/>
</dbReference>
<dbReference type="PANTHER" id="PTHR47691">
    <property type="entry name" value="REGULATOR-RELATED"/>
    <property type="match status" value="1"/>
</dbReference>
<dbReference type="SUPFAM" id="SSF52540">
    <property type="entry name" value="P-loop containing nucleoside triphosphate hydrolases"/>
    <property type="match status" value="1"/>
</dbReference>
<dbReference type="AlphaFoldDB" id="A0A1G7XF50"/>